<feature type="active site" description="Nucleophile" evidence="4">
    <location>
        <position position="419"/>
    </location>
</feature>
<feature type="binding site" evidence="4">
    <location>
        <position position="294"/>
    </location>
    <ligand>
        <name>S-adenosyl-L-methionine</name>
        <dbReference type="ChEBI" id="CHEBI:59789"/>
    </ligand>
</feature>
<evidence type="ECO:0000313" key="7">
    <source>
        <dbReference type="EMBL" id="TEB07168.1"/>
    </source>
</evidence>
<dbReference type="InterPro" id="IPR030391">
    <property type="entry name" value="MeTrfase_TrmA_CS"/>
</dbReference>
<evidence type="ECO:0000256" key="5">
    <source>
        <dbReference type="PROSITE-ProRule" id="PRU10015"/>
    </source>
</evidence>
<dbReference type="PROSITE" id="PS51687">
    <property type="entry name" value="SAM_MT_RNA_M5U"/>
    <property type="match status" value="1"/>
</dbReference>
<dbReference type="FunFam" id="2.40.50.140:FF:000097">
    <property type="entry name" value="23S rRNA (uracil(1939)-C(5))-methyltransferase RlmD"/>
    <property type="match status" value="1"/>
</dbReference>
<dbReference type="PROSITE" id="PS01231">
    <property type="entry name" value="TRMA_2"/>
    <property type="match status" value="1"/>
</dbReference>
<evidence type="ECO:0000256" key="2">
    <source>
        <dbReference type="ARBA" id="ARBA00022679"/>
    </source>
</evidence>
<comment type="caution">
    <text evidence="7">The sequence shown here is derived from an EMBL/GenBank/DDBJ whole genome shotgun (WGS) entry which is preliminary data.</text>
</comment>
<proteinExistence type="inferred from homology"/>
<dbReference type="FunFam" id="3.40.50.150:FF:000009">
    <property type="entry name" value="23S rRNA (Uracil(1939)-C(5))-methyltransferase RlmD"/>
    <property type="match status" value="1"/>
</dbReference>
<dbReference type="InterPro" id="IPR030390">
    <property type="entry name" value="MeTrfase_TrmA_AS"/>
</dbReference>
<name>A0A4Y7RDS7_9FIRM</name>
<protein>
    <submittedName>
        <fullName evidence="7">23S rRNA (Uracil-C(5))-methyltransferase RlmCD</fullName>
        <ecNumber evidence="7">2.1.1.189</ecNumber>
    </submittedName>
</protein>
<feature type="active site" evidence="5">
    <location>
        <position position="419"/>
    </location>
</feature>
<evidence type="ECO:0000256" key="4">
    <source>
        <dbReference type="PROSITE-ProRule" id="PRU01024"/>
    </source>
</evidence>
<dbReference type="RefSeq" id="WP_190239136.1">
    <property type="nucleotide sequence ID" value="NZ_QFGA01000001.1"/>
</dbReference>
<keyword evidence="3 4" id="KW-0949">S-adenosyl-L-methionine</keyword>
<dbReference type="Gene3D" id="2.40.50.140">
    <property type="entry name" value="Nucleic acid-binding proteins"/>
    <property type="match status" value="1"/>
</dbReference>
<evidence type="ECO:0000256" key="3">
    <source>
        <dbReference type="ARBA" id="ARBA00022691"/>
    </source>
</evidence>
<dbReference type="EC" id="2.1.1.189" evidence="7"/>
<dbReference type="InterPro" id="IPR012340">
    <property type="entry name" value="NA-bd_OB-fold"/>
</dbReference>
<accession>A0A4Y7RDS7</accession>
<dbReference type="Gene3D" id="3.40.50.150">
    <property type="entry name" value="Vaccinia Virus protein VP39"/>
    <property type="match status" value="1"/>
</dbReference>
<dbReference type="EMBL" id="QFGA01000001">
    <property type="protein sequence ID" value="TEB07168.1"/>
    <property type="molecule type" value="Genomic_DNA"/>
</dbReference>
<sequence length="469" mass="51623">MTTNKTTIRTGEKAEVLITGITHSGAGVGRYHGLAVFIPGTLPGDKVLAEVLEKKKNYAVARLLEILEPSSCRLEPQCVHYAACGGCRLQHVSYKEHLRLKTGLVQDSLARIGGLGEVVVGETVGMEHPWHYRNKVHFKVEKQDGRYQLGFFEEGSHNLTDFFSAGNCRQPGCLLVDTGLNQLASLCGTLLNKYGGDLEREPVFFRHLVLRKAFFTGEMMAVVVTGSRDWPREKDFASELMSQQPGITSLVRNIHTGLSGEIMGKEFRLLAGRDAIYDRLAHLTFRISPDSFYQVNPLQTQILYGKAAEYAALTGKETVLDAYSGIGSIALYLSQQAGKVYGLEVVSAAVEDARHNAVLNKIGNAEFLAGKVERLLPSLAGQGLRPDVVVLDPPRRGCDQEALITVIAMEAPRLVYVSCDPGTLARDLGYLVGKGYQVREVQPVDMFPWTHHVESIVLLQKQFVTNLRG</sequence>
<dbReference type="Pfam" id="PF05958">
    <property type="entry name" value="tRNA_U5-meth_tr"/>
    <property type="match status" value="1"/>
</dbReference>
<reference evidence="7 8" key="1">
    <citation type="journal article" date="2018" name="Environ. Microbiol.">
        <title>Novel energy conservation strategies and behaviour of Pelotomaculum schinkii driving syntrophic propionate catabolism.</title>
        <authorList>
            <person name="Hidalgo-Ahumada C.A.P."/>
            <person name="Nobu M.K."/>
            <person name="Narihiro T."/>
            <person name="Tamaki H."/>
            <person name="Liu W.T."/>
            <person name="Kamagata Y."/>
            <person name="Stams A.J.M."/>
            <person name="Imachi H."/>
            <person name="Sousa D.Z."/>
        </authorList>
    </citation>
    <scope>NUCLEOTIDE SEQUENCE [LARGE SCALE GENOMIC DNA]</scope>
    <source>
        <strain evidence="7 8">HH</strain>
    </source>
</reference>
<dbReference type="PANTHER" id="PTHR11061:SF30">
    <property type="entry name" value="TRNA (URACIL(54)-C(5))-METHYLTRANSFERASE"/>
    <property type="match status" value="1"/>
</dbReference>
<feature type="binding site" evidence="4">
    <location>
        <position position="323"/>
    </location>
    <ligand>
        <name>S-adenosyl-L-methionine</name>
        <dbReference type="ChEBI" id="CHEBI:59789"/>
    </ligand>
</feature>
<dbReference type="Proteomes" id="UP000298324">
    <property type="component" value="Unassembled WGS sequence"/>
</dbReference>
<dbReference type="CDD" id="cd02440">
    <property type="entry name" value="AdoMet_MTases"/>
    <property type="match status" value="1"/>
</dbReference>
<dbReference type="Pfam" id="PF01938">
    <property type="entry name" value="TRAM"/>
    <property type="match status" value="1"/>
</dbReference>
<dbReference type="InterPro" id="IPR002792">
    <property type="entry name" value="TRAM_dom"/>
</dbReference>
<dbReference type="GO" id="GO:0070475">
    <property type="term" value="P:rRNA base methylation"/>
    <property type="evidence" value="ECO:0007669"/>
    <property type="project" value="TreeGrafter"/>
</dbReference>
<dbReference type="PROSITE" id="PS50926">
    <property type="entry name" value="TRAM"/>
    <property type="match status" value="1"/>
</dbReference>
<gene>
    <name evidence="7" type="primary">rlmCD</name>
    <name evidence="7" type="ORF">Psch_00711</name>
</gene>
<dbReference type="AlphaFoldDB" id="A0A4Y7RDS7"/>
<dbReference type="InterPro" id="IPR029063">
    <property type="entry name" value="SAM-dependent_MTases_sf"/>
</dbReference>
<dbReference type="SUPFAM" id="SSF50249">
    <property type="entry name" value="Nucleic acid-binding proteins"/>
    <property type="match status" value="1"/>
</dbReference>
<organism evidence="7 8">
    <name type="scientific">Pelotomaculum schinkii</name>
    <dbReference type="NCBI Taxonomy" id="78350"/>
    <lineage>
        <taxon>Bacteria</taxon>
        <taxon>Bacillati</taxon>
        <taxon>Bacillota</taxon>
        <taxon>Clostridia</taxon>
        <taxon>Eubacteriales</taxon>
        <taxon>Desulfotomaculaceae</taxon>
        <taxon>Pelotomaculum</taxon>
    </lineage>
</organism>
<feature type="domain" description="TRAM" evidence="6">
    <location>
        <begin position="7"/>
        <end position="65"/>
    </location>
</feature>
<keyword evidence="8" id="KW-1185">Reference proteome</keyword>
<keyword evidence="1 4" id="KW-0489">Methyltransferase</keyword>
<feature type="binding site" evidence="4">
    <location>
        <position position="392"/>
    </location>
    <ligand>
        <name>S-adenosyl-L-methionine</name>
        <dbReference type="ChEBI" id="CHEBI:59789"/>
    </ligand>
</feature>
<dbReference type="PANTHER" id="PTHR11061">
    <property type="entry name" value="RNA M5U METHYLTRANSFERASE"/>
    <property type="match status" value="1"/>
</dbReference>
<feature type="binding site" evidence="4">
    <location>
        <position position="344"/>
    </location>
    <ligand>
        <name>S-adenosyl-L-methionine</name>
        <dbReference type="ChEBI" id="CHEBI:59789"/>
    </ligand>
</feature>
<comment type="similarity">
    <text evidence="4">Belongs to the class I-like SAM-binding methyltransferase superfamily. RNA M5U methyltransferase family.</text>
</comment>
<dbReference type="PROSITE" id="PS01230">
    <property type="entry name" value="TRMA_1"/>
    <property type="match status" value="1"/>
</dbReference>
<keyword evidence="2 4" id="KW-0808">Transferase</keyword>
<dbReference type="NCBIfam" id="TIGR00479">
    <property type="entry name" value="rumA"/>
    <property type="match status" value="1"/>
</dbReference>
<dbReference type="InterPro" id="IPR010280">
    <property type="entry name" value="U5_MeTrfase_fam"/>
</dbReference>
<dbReference type="SUPFAM" id="SSF53335">
    <property type="entry name" value="S-adenosyl-L-methionine-dependent methyltransferases"/>
    <property type="match status" value="1"/>
</dbReference>
<evidence type="ECO:0000259" key="6">
    <source>
        <dbReference type="PROSITE" id="PS50926"/>
    </source>
</evidence>
<evidence type="ECO:0000256" key="1">
    <source>
        <dbReference type="ARBA" id="ARBA00022603"/>
    </source>
</evidence>
<dbReference type="Gene3D" id="2.40.50.1070">
    <property type="match status" value="1"/>
</dbReference>
<dbReference type="GO" id="GO:0070041">
    <property type="term" value="F:rRNA (uridine-C5-)-methyltransferase activity"/>
    <property type="evidence" value="ECO:0007669"/>
    <property type="project" value="TreeGrafter"/>
</dbReference>
<evidence type="ECO:0000313" key="8">
    <source>
        <dbReference type="Proteomes" id="UP000298324"/>
    </source>
</evidence>